<evidence type="ECO:0000313" key="1">
    <source>
        <dbReference type="EMBL" id="KAF3550245.1"/>
    </source>
</evidence>
<sequence length="62" mass="6904">MVNVRLAEAESVQVLHPEHADSLWMIGEPFISGSRTFGISLDLSTRTTIDDDAVKLLYMVNI</sequence>
<dbReference type="Proteomes" id="UP000266723">
    <property type="component" value="Unassembled WGS sequence"/>
</dbReference>
<evidence type="ECO:0000313" key="2">
    <source>
        <dbReference type="Proteomes" id="UP000266723"/>
    </source>
</evidence>
<protein>
    <submittedName>
        <fullName evidence="1">Uncharacterized protein</fullName>
    </submittedName>
</protein>
<name>A0ABQ7CEY7_BRACR</name>
<comment type="caution">
    <text evidence="1">The sequence shown here is derived from an EMBL/GenBank/DDBJ whole genome shotgun (WGS) entry which is preliminary data.</text>
</comment>
<keyword evidence="2" id="KW-1185">Reference proteome</keyword>
<dbReference type="EMBL" id="QGKV02000832">
    <property type="protein sequence ID" value="KAF3550245.1"/>
    <property type="molecule type" value="Genomic_DNA"/>
</dbReference>
<gene>
    <name evidence="1" type="ORF">DY000_02003293</name>
</gene>
<reference evidence="1 2" key="1">
    <citation type="journal article" date="2020" name="BMC Genomics">
        <title>Intraspecific diversification of the crop wild relative Brassica cretica Lam. using demographic model selection.</title>
        <authorList>
            <person name="Kioukis A."/>
            <person name="Michalopoulou V.A."/>
            <person name="Briers L."/>
            <person name="Pirintsos S."/>
            <person name="Studholme D.J."/>
            <person name="Pavlidis P."/>
            <person name="Sarris P.F."/>
        </authorList>
    </citation>
    <scope>NUCLEOTIDE SEQUENCE [LARGE SCALE GENOMIC DNA]</scope>
    <source>
        <strain evidence="2">cv. PFS-1207/04</strain>
    </source>
</reference>
<organism evidence="1 2">
    <name type="scientific">Brassica cretica</name>
    <name type="common">Mustard</name>
    <dbReference type="NCBI Taxonomy" id="69181"/>
    <lineage>
        <taxon>Eukaryota</taxon>
        <taxon>Viridiplantae</taxon>
        <taxon>Streptophyta</taxon>
        <taxon>Embryophyta</taxon>
        <taxon>Tracheophyta</taxon>
        <taxon>Spermatophyta</taxon>
        <taxon>Magnoliopsida</taxon>
        <taxon>eudicotyledons</taxon>
        <taxon>Gunneridae</taxon>
        <taxon>Pentapetalae</taxon>
        <taxon>rosids</taxon>
        <taxon>malvids</taxon>
        <taxon>Brassicales</taxon>
        <taxon>Brassicaceae</taxon>
        <taxon>Brassiceae</taxon>
        <taxon>Brassica</taxon>
    </lineage>
</organism>
<proteinExistence type="predicted"/>
<accession>A0ABQ7CEY7</accession>